<evidence type="ECO:0000256" key="3">
    <source>
        <dbReference type="ARBA" id="ARBA00023163"/>
    </source>
</evidence>
<dbReference type="InterPro" id="IPR036390">
    <property type="entry name" value="WH_DNA-bd_sf"/>
</dbReference>
<evidence type="ECO:0000256" key="2">
    <source>
        <dbReference type="ARBA" id="ARBA00023125"/>
    </source>
</evidence>
<gene>
    <name evidence="5" type="ORF">OJ962_07750</name>
</gene>
<evidence type="ECO:0000259" key="4">
    <source>
        <dbReference type="PROSITE" id="PS50949"/>
    </source>
</evidence>
<dbReference type="PANTHER" id="PTHR43537:SF24">
    <property type="entry name" value="GLUCONATE OPERON TRANSCRIPTIONAL REPRESSOR"/>
    <property type="match status" value="1"/>
</dbReference>
<dbReference type="Gene3D" id="1.20.120.530">
    <property type="entry name" value="GntR ligand-binding domain-like"/>
    <property type="match status" value="1"/>
</dbReference>
<dbReference type="Proteomes" id="UP001147700">
    <property type="component" value="Unassembled WGS sequence"/>
</dbReference>
<dbReference type="SMART" id="SM00345">
    <property type="entry name" value="HTH_GNTR"/>
    <property type="match status" value="1"/>
</dbReference>
<keyword evidence="1" id="KW-0805">Transcription regulation</keyword>
<reference evidence="5" key="1">
    <citation type="submission" date="2022-10" db="EMBL/GenBank/DDBJ databases">
        <title>The WGS of Solirubrobacter sp. CPCC 204708.</title>
        <authorList>
            <person name="Jiang Z."/>
        </authorList>
    </citation>
    <scope>NUCLEOTIDE SEQUENCE</scope>
    <source>
        <strain evidence="5">CPCC 204708</strain>
    </source>
</reference>
<dbReference type="InterPro" id="IPR011711">
    <property type="entry name" value="GntR_C"/>
</dbReference>
<dbReference type="SUPFAM" id="SSF46785">
    <property type="entry name" value="Winged helix' DNA-binding domain"/>
    <property type="match status" value="1"/>
</dbReference>
<dbReference type="CDD" id="cd07377">
    <property type="entry name" value="WHTH_GntR"/>
    <property type="match status" value="1"/>
</dbReference>
<dbReference type="Pfam" id="PF07729">
    <property type="entry name" value="FCD"/>
    <property type="match status" value="1"/>
</dbReference>
<dbReference type="InterPro" id="IPR008920">
    <property type="entry name" value="TF_FadR/GntR_C"/>
</dbReference>
<dbReference type="Gene3D" id="1.10.10.10">
    <property type="entry name" value="Winged helix-like DNA-binding domain superfamily/Winged helix DNA-binding domain"/>
    <property type="match status" value="1"/>
</dbReference>
<sequence>MPVPAGQGPVERDLLKDQAYAAIRDAIVAGTLTPGERLRDPELCAWLGLSRTPVREALNRLEQDGLVETAPQRFTRVTPLDRRATRDAFPVVAALHALAAELAQPRTTAADTEEMHAANERFAQALRDGDVDAALQADDDFHAVFVTASANAEIPRALDRLMPRIRRLERLRFGSLQGRASAREHAQILTATPQDVPDLVKQNWLSLGALIDRSFE</sequence>
<dbReference type="InterPro" id="IPR000524">
    <property type="entry name" value="Tscrpt_reg_HTH_GntR"/>
</dbReference>
<accession>A0ABT4RFS1</accession>
<keyword evidence="6" id="KW-1185">Reference proteome</keyword>
<evidence type="ECO:0000313" key="6">
    <source>
        <dbReference type="Proteomes" id="UP001147700"/>
    </source>
</evidence>
<evidence type="ECO:0000256" key="1">
    <source>
        <dbReference type="ARBA" id="ARBA00023015"/>
    </source>
</evidence>
<comment type="caution">
    <text evidence="5">The sequence shown here is derived from an EMBL/GenBank/DDBJ whole genome shotgun (WGS) entry which is preliminary data.</text>
</comment>
<organism evidence="5 6">
    <name type="scientific">Solirubrobacter deserti</name>
    <dbReference type="NCBI Taxonomy" id="2282478"/>
    <lineage>
        <taxon>Bacteria</taxon>
        <taxon>Bacillati</taxon>
        <taxon>Actinomycetota</taxon>
        <taxon>Thermoleophilia</taxon>
        <taxon>Solirubrobacterales</taxon>
        <taxon>Solirubrobacteraceae</taxon>
        <taxon>Solirubrobacter</taxon>
    </lineage>
</organism>
<dbReference type="PANTHER" id="PTHR43537">
    <property type="entry name" value="TRANSCRIPTIONAL REGULATOR, GNTR FAMILY"/>
    <property type="match status" value="1"/>
</dbReference>
<feature type="domain" description="HTH gntR-type" evidence="4">
    <location>
        <begin position="13"/>
        <end position="80"/>
    </location>
</feature>
<keyword evidence="3" id="KW-0804">Transcription</keyword>
<dbReference type="InterPro" id="IPR036388">
    <property type="entry name" value="WH-like_DNA-bd_sf"/>
</dbReference>
<dbReference type="PROSITE" id="PS50949">
    <property type="entry name" value="HTH_GNTR"/>
    <property type="match status" value="1"/>
</dbReference>
<proteinExistence type="predicted"/>
<dbReference type="EMBL" id="JAPCID010000009">
    <property type="protein sequence ID" value="MDA0137382.1"/>
    <property type="molecule type" value="Genomic_DNA"/>
</dbReference>
<dbReference type="SUPFAM" id="SSF48008">
    <property type="entry name" value="GntR ligand-binding domain-like"/>
    <property type="match status" value="1"/>
</dbReference>
<evidence type="ECO:0000313" key="5">
    <source>
        <dbReference type="EMBL" id="MDA0137382.1"/>
    </source>
</evidence>
<dbReference type="Pfam" id="PF00392">
    <property type="entry name" value="GntR"/>
    <property type="match status" value="1"/>
</dbReference>
<keyword evidence="2" id="KW-0238">DNA-binding</keyword>
<dbReference type="RefSeq" id="WP_202955716.1">
    <property type="nucleotide sequence ID" value="NZ_JAPCID010000009.1"/>
</dbReference>
<protein>
    <submittedName>
        <fullName evidence="5">GntR family transcriptional regulator</fullName>
    </submittedName>
</protein>
<name>A0ABT4RFS1_9ACTN</name>